<dbReference type="Gene3D" id="1.10.1200.10">
    <property type="entry name" value="ACP-like"/>
    <property type="match status" value="1"/>
</dbReference>
<dbReference type="Pfam" id="PF08659">
    <property type="entry name" value="KR"/>
    <property type="match status" value="1"/>
</dbReference>
<dbReference type="Pfam" id="PF00109">
    <property type="entry name" value="ketoacyl-synt"/>
    <property type="match status" value="1"/>
</dbReference>
<evidence type="ECO:0000256" key="3">
    <source>
        <dbReference type="ARBA" id="ARBA00022450"/>
    </source>
</evidence>
<comment type="similarity">
    <text evidence="2">Belongs to the short-chain dehydrogenases/reductases (SDR) family.</text>
</comment>
<dbReference type="SMART" id="SM00822">
    <property type="entry name" value="PKS_KR"/>
    <property type="match status" value="1"/>
</dbReference>
<proteinExistence type="inferred from homology"/>
<feature type="region of interest" description="C-terminal hotdog fold" evidence="6">
    <location>
        <begin position="2080"/>
        <end position="2229"/>
    </location>
</feature>
<comment type="pathway">
    <text evidence="1">Lipid metabolism; fatty acid biosynthesis.</text>
</comment>
<dbReference type="GO" id="GO:0004315">
    <property type="term" value="F:3-oxoacyl-[acyl-carrier-protein] synthase activity"/>
    <property type="evidence" value="ECO:0007669"/>
    <property type="project" value="InterPro"/>
</dbReference>
<dbReference type="InterPro" id="IPR057326">
    <property type="entry name" value="KR_dom"/>
</dbReference>
<dbReference type="PROSITE" id="PS52019">
    <property type="entry name" value="PKS_MFAS_DH"/>
    <property type="match status" value="1"/>
</dbReference>
<feature type="domain" description="Carrier" evidence="8">
    <location>
        <begin position="1223"/>
        <end position="1318"/>
    </location>
</feature>
<name>A0AAV3U5Q9_9ALTE</name>
<dbReference type="InterPro" id="IPR014031">
    <property type="entry name" value="Ketoacyl_synth_C"/>
</dbReference>
<dbReference type="PANTHER" id="PTHR43074">
    <property type="entry name" value="OMEGA-3 POLYUNSATURATED FATTY ACID SYNTHASE PFAB-RELATED"/>
    <property type="match status" value="1"/>
</dbReference>
<gene>
    <name evidence="11" type="ORF">GCM10025791_34140</name>
</gene>
<dbReference type="EMBL" id="BAABLX010000029">
    <property type="protein sequence ID" value="GAA4950946.1"/>
    <property type="molecule type" value="Genomic_DNA"/>
</dbReference>
<keyword evidence="12" id="KW-1185">Reference proteome</keyword>
<dbReference type="SUPFAM" id="SSF51735">
    <property type="entry name" value="NAD(P)-binding Rossmann-fold domains"/>
    <property type="match status" value="2"/>
</dbReference>
<dbReference type="InterPro" id="IPR016036">
    <property type="entry name" value="Malonyl_transacylase_ACP-bd"/>
</dbReference>
<dbReference type="PROSITE" id="PS52004">
    <property type="entry name" value="KS3_2"/>
    <property type="match status" value="1"/>
</dbReference>
<evidence type="ECO:0000256" key="7">
    <source>
        <dbReference type="SAM" id="MobiDB-lite"/>
    </source>
</evidence>
<comment type="caution">
    <text evidence="11">The sequence shown here is derived from an EMBL/GenBank/DDBJ whole genome shotgun (WGS) entry which is preliminary data.</text>
</comment>
<dbReference type="InterPro" id="IPR049900">
    <property type="entry name" value="PKS_mFAS_DH"/>
</dbReference>
<dbReference type="InterPro" id="IPR013968">
    <property type="entry name" value="PKS_KR"/>
</dbReference>
<organism evidence="11 12">
    <name type="scientific">Halioxenophilus aromaticivorans</name>
    <dbReference type="NCBI Taxonomy" id="1306992"/>
    <lineage>
        <taxon>Bacteria</taxon>
        <taxon>Pseudomonadati</taxon>
        <taxon>Pseudomonadota</taxon>
        <taxon>Gammaproteobacteria</taxon>
        <taxon>Alteromonadales</taxon>
        <taxon>Alteromonadaceae</taxon>
        <taxon>Halioxenophilus</taxon>
    </lineage>
</organism>
<dbReference type="RefSeq" id="WP_345425170.1">
    <property type="nucleotide sequence ID" value="NZ_AP031496.1"/>
</dbReference>
<evidence type="ECO:0000256" key="1">
    <source>
        <dbReference type="ARBA" id="ARBA00005194"/>
    </source>
</evidence>
<evidence type="ECO:0000256" key="6">
    <source>
        <dbReference type="PROSITE-ProRule" id="PRU01363"/>
    </source>
</evidence>
<dbReference type="InterPro" id="IPR049551">
    <property type="entry name" value="PKS_DH_C"/>
</dbReference>
<feature type="region of interest" description="Disordered" evidence="7">
    <location>
        <begin position="981"/>
        <end position="1001"/>
    </location>
</feature>
<dbReference type="Gene3D" id="3.30.70.250">
    <property type="entry name" value="Malonyl-CoA ACP transacylase, ACP-binding"/>
    <property type="match status" value="1"/>
</dbReference>
<dbReference type="InterPro" id="IPR014030">
    <property type="entry name" value="Ketoacyl_synth_N"/>
</dbReference>
<evidence type="ECO:0000259" key="10">
    <source>
        <dbReference type="PROSITE" id="PS52019"/>
    </source>
</evidence>
<dbReference type="InterPro" id="IPR014043">
    <property type="entry name" value="Acyl_transferase_dom"/>
</dbReference>
<evidence type="ECO:0000313" key="11">
    <source>
        <dbReference type="EMBL" id="GAA4950946.1"/>
    </source>
</evidence>
<dbReference type="Gene3D" id="3.40.366.10">
    <property type="entry name" value="Malonyl-Coenzyme A Acyl Carrier Protein, domain 2"/>
    <property type="match status" value="1"/>
</dbReference>
<dbReference type="InterPro" id="IPR004432">
    <property type="entry name" value="Omega_3_polyunsat_FA_synth"/>
</dbReference>
<feature type="domain" description="PKS/mFAS DH" evidence="10">
    <location>
        <begin position="1929"/>
        <end position="2229"/>
    </location>
</feature>
<dbReference type="PROSITE" id="PS50075">
    <property type="entry name" value="CARRIER"/>
    <property type="match status" value="1"/>
</dbReference>
<dbReference type="Pfam" id="PF00698">
    <property type="entry name" value="Acyl_transf_1"/>
    <property type="match status" value="1"/>
</dbReference>
<dbReference type="Gene3D" id="3.10.129.110">
    <property type="entry name" value="Polyketide synthase dehydratase"/>
    <property type="match status" value="1"/>
</dbReference>
<dbReference type="CDD" id="cd08953">
    <property type="entry name" value="KR_2_SDR_x"/>
    <property type="match status" value="1"/>
</dbReference>
<dbReference type="SUPFAM" id="SSF52151">
    <property type="entry name" value="FabD/lysophospholipase-like"/>
    <property type="match status" value="1"/>
</dbReference>
<accession>A0AAV3U5Q9</accession>
<dbReference type="Gene3D" id="3.40.47.10">
    <property type="match status" value="1"/>
</dbReference>
<feature type="active site" description="Proton acceptor; for dehydratase activity" evidence="6">
    <location>
        <position position="1968"/>
    </location>
</feature>
<dbReference type="SUPFAM" id="SSF55048">
    <property type="entry name" value="Probable ACP-binding domain of malonyl-CoA ACP transacylase"/>
    <property type="match status" value="1"/>
</dbReference>
<dbReference type="InterPro" id="IPR018201">
    <property type="entry name" value="Ketoacyl_synth_AS"/>
</dbReference>
<dbReference type="Pfam" id="PF00550">
    <property type="entry name" value="PP-binding"/>
    <property type="match status" value="1"/>
</dbReference>
<dbReference type="NCBIfam" id="TIGR02813">
    <property type="entry name" value="omega_3_PfaA"/>
    <property type="match status" value="1"/>
</dbReference>
<dbReference type="Pfam" id="PF02801">
    <property type="entry name" value="Ketoacyl-synt_C"/>
    <property type="match status" value="1"/>
</dbReference>
<dbReference type="InterPro" id="IPR016039">
    <property type="entry name" value="Thiolase-like"/>
</dbReference>
<feature type="active site" description="Proton donor; for dehydratase activity" evidence="6">
    <location>
        <position position="2146"/>
    </location>
</feature>
<dbReference type="InterPro" id="IPR020841">
    <property type="entry name" value="PKS_Beta-ketoAc_synthase_dom"/>
</dbReference>
<keyword evidence="5" id="KW-0808">Transferase</keyword>
<dbReference type="InterPro" id="IPR042104">
    <property type="entry name" value="PKS_dehydratase_sf"/>
</dbReference>
<dbReference type="SMART" id="SM00827">
    <property type="entry name" value="PKS_AT"/>
    <property type="match status" value="1"/>
</dbReference>
<dbReference type="InterPro" id="IPR036736">
    <property type="entry name" value="ACP-like_sf"/>
</dbReference>
<dbReference type="Proteomes" id="UP001409585">
    <property type="component" value="Unassembled WGS sequence"/>
</dbReference>
<keyword evidence="3" id="KW-0596">Phosphopantetheine</keyword>
<dbReference type="InterPro" id="IPR009081">
    <property type="entry name" value="PP-bd_ACP"/>
</dbReference>
<dbReference type="GO" id="GO:0006633">
    <property type="term" value="P:fatty acid biosynthetic process"/>
    <property type="evidence" value="ECO:0007669"/>
    <property type="project" value="InterPro"/>
</dbReference>
<dbReference type="PROSITE" id="PS00606">
    <property type="entry name" value="KS3_1"/>
    <property type="match status" value="1"/>
</dbReference>
<evidence type="ECO:0000313" key="12">
    <source>
        <dbReference type="Proteomes" id="UP001409585"/>
    </source>
</evidence>
<feature type="region of interest" description="N-terminal hotdog fold" evidence="6">
    <location>
        <begin position="1929"/>
        <end position="2066"/>
    </location>
</feature>
<keyword evidence="4" id="KW-0597">Phosphoprotein</keyword>
<evidence type="ECO:0000256" key="4">
    <source>
        <dbReference type="ARBA" id="ARBA00022553"/>
    </source>
</evidence>
<dbReference type="InterPro" id="IPR016035">
    <property type="entry name" value="Acyl_Trfase/lysoPLipase"/>
</dbReference>
<feature type="domain" description="Ketosynthase family 3 (KS3)" evidence="9">
    <location>
        <begin position="4"/>
        <end position="464"/>
    </location>
</feature>
<protein>
    <submittedName>
        <fullName evidence="11">Type I polyketide synthase</fullName>
    </submittedName>
</protein>
<dbReference type="SUPFAM" id="SSF47336">
    <property type="entry name" value="ACP-like"/>
    <property type="match status" value="1"/>
</dbReference>
<evidence type="ECO:0000256" key="2">
    <source>
        <dbReference type="ARBA" id="ARBA00006484"/>
    </source>
</evidence>
<reference evidence="12" key="1">
    <citation type="journal article" date="2019" name="Int. J. Syst. Evol. Microbiol.">
        <title>The Global Catalogue of Microorganisms (GCM) 10K type strain sequencing project: providing services to taxonomists for standard genome sequencing and annotation.</title>
        <authorList>
            <consortium name="The Broad Institute Genomics Platform"/>
            <consortium name="The Broad Institute Genome Sequencing Center for Infectious Disease"/>
            <person name="Wu L."/>
            <person name="Ma J."/>
        </authorList>
    </citation>
    <scope>NUCLEOTIDE SEQUENCE [LARGE SCALE GENOMIC DNA]</scope>
    <source>
        <strain evidence="12">JCM 19134</strain>
    </source>
</reference>
<dbReference type="InterPro" id="IPR032821">
    <property type="entry name" value="PKS_assoc"/>
</dbReference>
<dbReference type="InterPro" id="IPR036291">
    <property type="entry name" value="NAD(P)-bd_dom_sf"/>
</dbReference>
<dbReference type="Pfam" id="PF16197">
    <property type="entry name" value="KAsynt_C_assoc"/>
    <property type="match status" value="1"/>
</dbReference>
<evidence type="ECO:0000259" key="8">
    <source>
        <dbReference type="PROSITE" id="PS50075"/>
    </source>
</evidence>
<dbReference type="PANTHER" id="PTHR43074:SF1">
    <property type="entry name" value="BETA-KETOACYL SYNTHASE FAMILY PROTEIN-RELATED"/>
    <property type="match status" value="1"/>
</dbReference>
<dbReference type="SMART" id="SM00825">
    <property type="entry name" value="PKS_KS"/>
    <property type="match status" value="1"/>
</dbReference>
<dbReference type="InterPro" id="IPR001227">
    <property type="entry name" value="Ac_transferase_dom_sf"/>
</dbReference>
<evidence type="ECO:0000259" key="9">
    <source>
        <dbReference type="PROSITE" id="PS52004"/>
    </source>
</evidence>
<dbReference type="SUPFAM" id="SSF53901">
    <property type="entry name" value="Thiolase-like"/>
    <property type="match status" value="2"/>
</dbReference>
<dbReference type="Gene3D" id="3.40.50.720">
    <property type="entry name" value="NAD(P)-binding Rossmann-like Domain"/>
    <property type="match status" value="1"/>
</dbReference>
<sequence length="2240" mass="241242">MRKGVPIAITGMASHFPSAENLFDFWSSVENKVDAITDNLDFEGYWKKSDYYEPGTKDKDKTYAHKAGWVPPIDFDPVEFKIPPAMLESICSAQLFSLYVAKQAFKDAGLFDENCKFNRERVGVILGGAGNGNTSFMLAARQQAPFLKQILSNSGLPEPVADDIVARLLDQYLEWNEDSFPGFLGNVACGRIASFFDLGGTSNMVDAACASSLAAMKAAIGELADGSCDAVLTGGVNLENSIFSFLCFSRTPALSPSNTSRPFDSKSDGMMLGDGVGLLVLKRLEDAERDGDRIYAVIQSLSGASDGRAKSIFAPRREGQVLAINRAYDIAGITAKDIELIEAHGTGTAAGDQTELKSLHTVYGDLGLDKQSVAVGSMKSQIGHTRCAAGAASAIKMALSLHHKVYPATINVKQPNKFFVEQDSPFYVNTENRPWVKAKQAGPRRGAVSAFGFGGTNYHMVMQEYQQEQTEPYRLNITPQVVILHKDSCLQLTESCQEQLTALSGDSPEQAFTELLKRQNHTALGADEARIGFVAKNAEQAAELLATAIGLLQRNGDKPWEHPRGIYYRPFATPTNGKGRVVALFPGQGSQYVDMGRRIANEYPEMRQALASMDACRTDLQQEAISRIVYPAPVFNEGDAKANQTTLTSTDNAQPAIGAVSAGYYNILKRYGFKPDFVAGHSFGELTALLAAEVIDQDQFNQLAILRGSAMKSQAEDGKDSGAMLAVNLALADVEAEIKAYDDIYLANINSGDQIVLGGGSDQINRLCEKLKNDGVRCARLPVSAAFHTRYVAHGAKPFEKGLKDFKFKRPHIPVYSNVSGCEHQVKGDAIKSALAQQLTSAVRFKETIENIYQAGGTRFVEIGPKGVLGKLVSEILGDREHTVVSLDPGQNANESESFRKALAKMIVDGIELSGQDPYAILPESKSTNKRLTFRVNGGYYFSAASQARREKANRVDTAALDDYIEQQVQAMLVTHKPGADLTETSSPTEPVFEPVSDDSLAPREQARDWTHALLLDDLNDYEELENHMTDQSKAARGQAAGLLSSQINAQNSVNQVHQQFQENQKEYVGFLQAMMNKQFEVFDKHGDSANFKDMVASLNQTLQLLEKNQTCYHLNHEKYFLNQQALMGAGVSAAPSASAISPQLAEPAIEPVTMPAPAATPAVEATNAYASIVPTVAAPAPNLPEMTSPAAMPEPTVAASPEPAPAAAASGLTEEEQKALAELENLTEEKMAKDLIKVISDKTGYPDDMIGVDMDLEADLGIDSIKRIEIIGAMFETFDSNVMPGIENAEEYLDLETVDVDQFSTINKMVEFLYGRIQAYMNSLKETAGSAVTAPEPSPVAAAPAKTPAGPVDAGVQDVMTSIGFVTSSNDVSSVKSDPVVVKADLRNTAGAISSVEETFSASAPVLLAQSLESSTPIERYRAELTEIALPDQQPLALPEGFAWLVVDDDPKLAGAVAKQLQEQQQKSIRLSLTGKDKDADFSLLELTEAAITDTLGSIEQQHGKIGGVLFLVSTSPTAKSIKASFNKKDYASVDALFLLAKHLQESLNSAAAAGDAVFMVCSQMDGQLGTSGKRVFATVTSGYSGLVKSLNYEWNGVRCKTVDLKPKLSAGDAAGVILQELQDPSSELLEVGRMSLSQRSTLSLQLAPLDFSASNSVSDADVILVSGGGRGITASCVKALAAESSASFILLGRTDIEQGQPSWVAECGDDLNALRAAAIADMQAKGEQLTPVKIDKRLNPIVQAFEIRQTIKDITACGGKAVYLACDILDKKDLAEKVTAAEQQLGKVTGIVHGAGNLADKKIDRKTLVDFTMVFGTKVKGLENLLEVIPASQLKTLCLFSSVSGYFGNAGQVDYAAANEVLNKLAYQFKSQHPRVQVKSIDWGPWDSGMVNAALKKAYQERGVAIIPVDTGAQIFAREYSNQSDVQIVVGSANYARSGKWVRSEATPRSYIRDLAQAANPFLKSHVIGGSPVLPATCALGWLIDCARNYAPNFAVQKITGFSVLKGVVLDGKQSEHFTASVAPASDVSFDAKSPTLSVVITSTNQGKTVQHYSADVQLQDAQAELDLGRLAIDLSQEADLGERALYSASGEPAWLFHGPAFAGLKKIHKVTATEIVASGELQRLSDAEYGQFSPRRFNGYLADVLLQAPYLWVLLNTDGAGLPLGVESIEIAKPLAFDQKVLLRATIVESSNSRLLANIEVADFTGEVFIKLTGVQFTCSKKIRSKVLHNDTVQTEV</sequence>
<dbReference type="CDD" id="cd00833">
    <property type="entry name" value="PKS"/>
    <property type="match status" value="1"/>
</dbReference>
<evidence type="ECO:0000256" key="5">
    <source>
        <dbReference type="ARBA" id="ARBA00022679"/>
    </source>
</evidence>
<dbReference type="Pfam" id="PF14765">
    <property type="entry name" value="PS-DH"/>
    <property type="match status" value="1"/>
</dbReference>
<dbReference type="InterPro" id="IPR052568">
    <property type="entry name" value="PKS-FAS_Synthase"/>
</dbReference>